<keyword evidence="3 6" id="KW-0853">WD repeat</keyword>
<reference evidence="7 8" key="1">
    <citation type="submission" date="2023-10" db="EMBL/GenBank/DDBJ databases">
        <authorList>
            <person name="Maclean D."/>
            <person name="Macfadyen A."/>
        </authorList>
    </citation>
    <scope>NUCLEOTIDE SEQUENCE [LARGE SCALE GENOMIC DNA]</scope>
</reference>
<keyword evidence="5" id="KW-0539">Nucleus</keyword>
<comment type="caution">
    <text evidence="7">The sequence shown here is derived from an EMBL/GenBank/DDBJ whole genome shotgun (WGS) entry which is preliminary data.</text>
</comment>
<dbReference type="EMBL" id="CAUYUE010000005">
    <property type="protein sequence ID" value="CAK0778949.1"/>
    <property type="molecule type" value="Genomic_DNA"/>
</dbReference>
<evidence type="ECO:0000256" key="5">
    <source>
        <dbReference type="ARBA" id="ARBA00023242"/>
    </source>
</evidence>
<dbReference type="InterPro" id="IPR036322">
    <property type="entry name" value="WD40_repeat_dom_sf"/>
</dbReference>
<dbReference type="Gene3D" id="2.130.10.10">
    <property type="entry name" value="YVTN repeat-like/Quinoprotein amine dehydrogenase"/>
    <property type="match status" value="2"/>
</dbReference>
<dbReference type="GO" id="GO:0048188">
    <property type="term" value="C:Set1C/COMPASS complex"/>
    <property type="evidence" value="ECO:0007669"/>
    <property type="project" value="TreeGrafter"/>
</dbReference>
<dbReference type="PROSITE" id="PS50082">
    <property type="entry name" value="WD_REPEATS_2"/>
    <property type="match status" value="3"/>
</dbReference>
<dbReference type="Proteomes" id="UP001314263">
    <property type="component" value="Unassembled WGS sequence"/>
</dbReference>
<evidence type="ECO:0000256" key="6">
    <source>
        <dbReference type="PROSITE-ProRule" id="PRU00221"/>
    </source>
</evidence>
<evidence type="ECO:0000256" key="2">
    <source>
        <dbReference type="ARBA" id="ARBA00005616"/>
    </source>
</evidence>
<dbReference type="PROSITE" id="PS50294">
    <property type="entry name" value="WD_REPEATS_REGION"/>
    <property type="match status" value="2"/>
</dbReference>
<feature type="repeat" description="WD" evidence="6">
    <location>
        <begin position="17"/>
        <end position="58"/>
    </location>
</feature>
<dbReference type="GO" id="GO:0016070">
    <property type="term" value="P:RNA metabolic process"/>
    <property type="evidence" value="ECO:0007669"/>
    <property type="project" value="UniProtKB-ARBA"/>
</dbReference>
<dbReference type="SMART" id="SM00320">
    <property type="entry name" value="WD40"/>
    <property type="match status" value="6"/>
</dbReference>
<keyword evidence="4" id="KW-0677">Repeat</keyword>
<organism evidence="7 8">
    <name type="scientific">Coccomyxa viridis</name>
    <dbReference type="NCBI Taxonomy" id="1274662"/>
    <lineage>
        <taxon>Eukaryota</taxon>
        <taxon>Viridiplantae</taxon>
        <taxon>Chlorophyta</taxon>
        <taxon>core chlorophytes</taxon>
        <taxon>Trebouxiophyceae</taxon>
        <taxon>Trebouxiophyceae incertae sedis</taxon>
        <taxon>Coccomyxaceae</taxon>
        <taxon>Coccomyxa</taxon>
    </lineage>
</organism>
<sequence length="332" mass="36818">MQLDDDIIRTFGIGRVFKDSAGRVNSLDFHRSEELLVTAGDDDSIRLYNTLTGEPAKSVYSRKYGVANICFTHDSASVIYTSTKGRDHGIRYHSLHDNKYIRYFTGHTERVTGLCLSPSTDLFLSSGEDCAVRMWDLRANKCEGLMETPTRSAIAFDQQGLIFTVACDKGLMRLYDCRNYQIGPFQTFLIEQELTNTMPVASVTFSNDGKLMAVSYPGRMYLMDALEGTVKAVFDNGVDPNTGAALEASFSPDSRYLISGTVDNSIAVWSVEKHEAVAQWTGVKALNSALKWSPRRMLVASADSVLALWVPNKKLLQSTGRWPVIDAYAGAR</sequence>
<evidence type="ECO:0000256" key="1">
    <source>
        <dbReference type="ARBA" id="ARBA00004123"/>
    </source>
</evidence>
<gene>
    <name evidence="7" type="ORF">CVIRNUC_004670</name>
</gene>
<comment type="similarity">
    <text evidence="2">Belongs to the WD repeat SWD2 family.</text>
</comment>
<dbReference type="AlphaFoldDB" id="A0AAV1I4R0"/>
<dbReference type="Pfam" id="PF00400">
    <property type="entry name" value="WD40"/>
    <property type="match status" value="3"/>
</dbReference>
<dbReference type="InterPro" id="IPR037867">
    <property type="entry name" value="Swd2/WDR82"/>
</dbReference>
<dbReference type="PANTHER" id="PTHR19861:SF0">
    <property type="entry name" value="WD REPEAT-CONTAINING PROTEIN 82"/>
    <property type="match status" value="1"/>
</dbReference>
<evidence type="ECO:0000313" key="8">
    <source>
        <dbReference type="Proteomes" id="UP001314263"/>
    </source>
</evidence>
<dbReference type="SUPFAM" id="SSF50978">
    <property type="entry name" value="WD40 repeat-like"/>
    <property type="match status" value="1"/>
</dbReference>
<evidence type="ECO:0000313" key="7">
    <source>
        <dbReference type="EMBL" id="CAK0778949.1"/>
    </source>
</evidence>
<proteinExistence type="inferred from homology"/>
<protein>
    <submittedName>
        <fullName evidence="7">Uncharacterized protein</fullName>
    </submittedName>
</protein>
<name>A0AAV1I4R0_9CHLO</name>
<keyword evidence="8" id="KW-1185">Reference proteome</keyword>
<evidence type="ECO:0000256" key="3">
    <source>
        <dbReference type="ARBA" id="ARBA00022574"/>
    </source>
</evidence>
<dbReference type="InterPro" id="IPR001680">
    <property type="entry name" value="WD40_rpt"/>
</dbReference>
<accession>A0AAV1I4R0</accession>
<dbReference type="InterPro" id="IPR015943">
    <property type="entry name" value="WD40/YVTN_repeat-like_dom_sf"/>
</dbReference>
<comment type="subcellular location">
    <subcellularLocation>
        <location evidence="1">Nucleus</location>
    </subcellularLocation>
</comment>
<feature type="repeat" description="WD" evidence="6">
    <location>
        <begin position="104"/>
        <end position="145"/>
    </location>
</feature>
<dbReference type="CDD" id="cd00200">
    <property type="entry name" value="WD40"/>
    <property type="match status" value="1"/>
</dbReference>
<dbReference type="PANTHER" id="PTHR19861">
    <property type="entry name" value="WD40 REPEAT PROTEIN SWD2"/>
    <property type="match status" value="1"/>
</dbReference>
<feature type="repeat" description="WD" evidence="6">
    <location>
        <begin position="238"/>
        <end position="279"/>
    </location>
</feature>
<dbReference type="GO" id="GO:0003682">
    <property type="term" value="F:chromatin binding"/>
    <property type="evidence" value="ECO:0007669"/>
    <property type="project" value="TreeGrafter"/>
</dbReference>
<evidence type="ECO:0000256" key="4">
    <source>
        <dbReference type="ARBA" id="ARBA00022737"/>
    </source>
</evidence>